<dbReference type="PANTHER" id="PTHR19865:SF0">
    <property type="entry name" value="U3 SMALL NUCLEOLAR RNA-INTERACTING PROTEIN 2"/>
    <property type="match status" value="1"/>
</dbReference>
<evidence type="ECO:0000256" key="4">
    <source>
        <dbReference type="ARBA" id="ARBA00023242"/>
    </source>
</evidence>
<dbReference type="PANTHER" id="PTHR19865">
    <property type="entry name" value="U3 SMALL NUCLEOLAR RNA INTERACTING PROTEIN 2"/>
    <property type="match status" value="1"/>
</dbReference>
<evidence type="ECO:0000256" key="3">
    <source>
        <dbReference type="ARBA" id="ARBA00022737"/>
    </source>
</evidence>
<dbReference type="Pfam" id="PF00400">
    <property type="entry name" value="WD40"/>
    <property type="match status" value="2"/>
</dbReference>
<dbReference type="AlphaFoldDB" id="A0AB40B8J0"/>
<proteinExistence type="predicted"/>
<dbReference type="Gene3D" id="2.130.10.10">
    <property type="entry name" value="YVTN repeat-like/Quinoprotein amine dehydrogenase"/>
    <property type="match status" value="1"/>
</dbReference>
<evidence type="ECO:0000313" key="6">
    <source>
        <dbReference type="RefSeq" id="XP_039123297.1"/>
    </source>
</evidence>
<keyword evidence="5" id="KW-1185">Reference proteome</keyword>
<keyword evidence="3" id="KW-0677">Repeat</keyword>
<dbReference type="Proteomes" id="UP001515500">
    <property type="component" value="Chromosome 5"/>
</dbReference>
<dbReference type="InterPro" id="IPR036322">
    <property type="entry name" value="WD40_repeat_dom_sf"/>
</dbReference>
<dbReference type="SMART" id="SM00320">
    <property type="entry name" value="WD40"/>
    <property type="match status" value="3"/>
</dbReference>
<dbReference type="InterPro" id="IPR015943">
    <property type="entry name" value="WD40/YVTN_repeat-like_dom_sf"/>
</dbReference>
<comment type="subcellular location">
    <subcellularLocation>
        <location evidence="1">Nucleus</location>
    </subcellularLocation>
</comment>
<evidence type="ECO:0000256" key="2">
    <source>
        <dbReference type="ARBA" id="ARBA00022574"/>
    </source>
</evidence>
<dbReference type="SUPFAM" id="SSF50978">
    <property type="entry name" value="WD40 repeat-like"/>
    <property type="match status" value="1"/>
</dbReference>
<keyword evidence="4" id="KW-0539">Nucleus</keyword>
<accession>A0AB40B8J0</accession>
<dbReference type="InterPro" id="IPR039241">
    <property type="entry name" value="Rrp9-like"/>
</dbReference>
<protein>
    <submittedName>
        <fullName evidence="6">U3 snoRNP-associated protein-like YAOH</fullName>
    </submittedName>
</protein>
<evidence type="ECO:0000313" key="5">
    <source>
        <dbReference type="Proteomes" id="UP001515500"/>
    </source>
</evidence>
<keyword evidence="2" id="KW-0853">WD repeat</keyword>
<evidence type="ECO:0000256" key="1">
    <source>
        <dbReference type="ARBA" id="ARBA00004123"/>
    </source>
</evidence>
<dbReference type="RefSeq" id="XP_039123297.1">
    <property type="nucleotide sequence ID" value="XM_039267363.1"/>
</dbReference>
<organism evidence="5 6">
    <name type="scientific">Dioscorea cayennensis subsp. rotundata</name>
    <name type="common">White Guinea yam</name>
    <name type="synonym">Dioscorea rotundata</name>
    <dbReference type="NCBI Taxonomy" id="55577"/>
    <lineage>
        <taxon>Eukaryota</taxon>
        <taxon>Viridiplantae</taxon>
        <taxon>Streptophyta</taxon>
        <taxon>Embryophyta</taxon>
        <taxon>Tracheophyta</taxon>
        <taxon>Spermatophyta</taxon>
        <taxon>Magnoliopsida</taxon>
        <taxon>Liliopsida</taxon>
        <taxon>Dioscoreales</taxon>
        <taxon>Dioscoreaceae</taxon>
        <taxon>Dioscorea</taxon>
    </lineage>
</organism>
<dbReference type="InterPro" id="IPR001680">
    <property type="entry name" value="WD40_rpt"/>
</dbReference>
<dbReference type="GO" id="GO:0032040">
    <property type="term" value="C:small-subunit processome"/>
    <property type="evidence" value="ECO:0007669"/>
    <property type="project" value="TreeGrafter"/>
</dbReference>
<reference evidence="6" key="1">
    <citation type="submission" date="2025-08" db="UniProtKB">
        <authorList>
            <consortium name="RefSeq"/>
        </authorList>
    </citation>
    <scope>IDENTIFICATION</scope>
</reference>
<dbReference type="GO" id="GO:0034511">
    <property type="term" value="F:U3 snoRNA binding"/>
    <property type="evidence" value="ECO:0007669"/>
    <property type="project" value="InterPro"/>
</dbReference>
<name>A0AB40B8J0_DIOCR</name>
<gene>
    <name evidence="6" type="primary">LOC120259903</name>
</gene>
<dbReference type="GeneID" id="120259903"/>
<sequence>MRNGVASRYMQKSKEATFGSGLMDIAILKRNYDYCYSIIEKVKGCHVIGYCDADTPEIVTRDASTTIISSLGDRRAVMRARRGDLTVSLSTTVEYVAKQLWQRQESTWLMQLLRDLHQPNEQSYFIVIMSHRSELLTVDCLGKLDDERLLTVGRDRTLRMWKVHDESQLVFRGPAASLECCCFIDGNEFIFGSDDGSIELWSSRHKKPIHIIKNAHALPDQSNRDEKEAIPDGCIKENGIPKEKKCSLAESWVSSIAVCKGSDLAVSGAANGLIRLWAIENDNKGLRPLFDYPLV</sequence>